<dbReference type="AlphaFoldDB" id="A0A7X0SRZ2"/>
<protein>
    <submittedName>
        <fullName evidence="4">Fumarylacetoacetate hydrolase family protein</fullName>
    </submittedName>
</protein>
<proteinExistence type="inferred from homology"/>
<dbReference type="GO" id="GO:0046872">
    <property type="term" value="F:metal ion binding"/>
    <property type="evidence" value="ECO:0007669"/>
    <property type="project" value="UniProtKB-KW"/>
</dbReference>
<dbReference type="PANTHER" id="PTHR11820">
    <property type="entry name" value="ACYLPYRUVASE"/>
    <property type="match status" value="1"/>
</dbReference>
<feature type="domain" description="Fumarylacetoacetase-like C-terminal" evidence="3">
    <location>
        <begin position="12"/>
        <end position="201"/>
    </location>
</feature>
<dbReference type="Pfam" id="PF01557">
    <property type="entry name" value="FAA_hydrolase"/>
    <property type="match status" value="1"/>
</dbReference>
<dbReference type="Proteomes" id="UP000564644">
    <property type="component" value="Unassembled WGS sequence"/>
</dbReference>
<dbReference type="Gene3D" id="3.90.850.10">
    <property type="entry name" value="Fumarylacetoacetase-like, C-terminal domain"/>
    <property type="match status" value="1"/>
</dbReference>
<dbReference type="EMBL" id="JACJVO010000040">
    <property type="protein sequence ID" value="MBB6735062.1"/>
    <property type="molecule type" value="Genomic_DNA"/>
</dbReference>
<evidence type="ECO:0000313" key="4">
    <source>
        <dbReference type="EMBL" id="MBB6735062.1"/>
    </source>
</evidence>
<dbReference type="InterPro" id="IPR011234">
    <property type="entry name" value="Fumarylacetoacetase-like_C"/>
</dbReference>
<evidence type="ECO:0000313" key="5">
    <source>
        <dbReference type="Proteomes" id="UP000564644"/>
    </source>
</evidence>
<dbReference type="SUPFAM" id="SSF56529">
    <property type="entry name" value="FAH"/>
    <property type="match status" value="1"/>
</dbReference>
<comment type="caution">
    <text evidence="4">The sequence shown here is derived from an EMBL/GenBank/DDBJ whole genome shotgun (WGS) entry which is preliminary data.</text>
</comment>
<reference evidence="4 5" key="1">
    <citation type="submission" date="2020-08" db="EMBL/GenBank/DDBJ databases">
        <title>Cohnella phylogeny.</title>
        <authorList>
            <person name="Dunlap C."/>
        </authorList>
    </citation>
    <scope>NUCLEOTIDE SEQUENCE [LARGE SCALE GENOMIC DNA]</scope>
    <source>
        <strain evidence="4 5">CBP 2801</strain>
    </source>
</reference>
<accession>A0A7X0SRZ2</accession>
<comment type="similarity">
    <text evidence="1">Belongs to the FAH family.</text>
</comment>
<dbReference type="PANTHER" id="PTHR11820:SF7">
    <property type="entry name" value="ACYLPYRUVASE FAHD1, MITOCHONDRIAL"/>
    <property type="match status" value="1"/>
</dbReference>
<sequence>MNAARIPAAANVYCVGRNYRLHAAELGNEVPESPMIFTKPTHALVPWEGEVALPGSFGAVHYEAELVLLLDRPYRPDRPLDEQISHFTIGLDFTLRDVQDKLKAKGHPWLEAKGFKNAAGLGRWMPYPGYAEVAERDFVLKLNGKEAQRGNVKEMVFGFEALAAFVGSRFGFGEGDLLFTGTPAGVGALTSGDRLVLEWDGETVGDAVVVL</sequence>
<dbReference type="InterPro" id="IPR036663">
    <property type="entry name" value="Fumarylacetoacetase_C_sf"/>
</dbReference>
<dbReference type="RefSeq" id="WP_185132713.1">
    <property type="nucleotide sequence ID" value="NZ_JACJVO010000040.1"/>
</dbReference>
<organism evidence="4 5">
    <name type="scientific">Cohnella zeiphila</name>
    <dbReference type="NCBI Taxonomy" id="2761120"/>
    <lineage>
        <taxon>Bacteria</taxon>
        <taxon>Bacillati</taxon>
        <taxon>Bacillota</taxon>
        <taxon>Bacilli</taxon>
        <taxon>Bacillales</taxon>
        <taxon>Paenibacillaceae</taxon>
        <taxon>Cohnella</taxon>
    </lineage>
</organism>
<keyword evidence="2" id="KW-0479">Metal-binding</keyword>
<name>A0A7X0SRZ2_9BACL</name>
<gene>
    <name evidence="4" type="ORF">H7C18_29525</name>
</gene>
<keyword evidence="5" id="KW-1185">Reference proteome</keyword>
<dbReference type="GO" id="GO:0018773">
    <property type="term" value="F:acetylpyruvate hydrolase activity"/>
    <property type="evidence" value="ECO:0007669"/>
    <property type="project" value="TreeGrafter"/>
</dbReference>
<evidence type="ECO:0000256" key="2">
    <source>
        <dbReference type="ARBA" id="ARBA00022723"/>
    </source>
</evidence>
<evidence type="ECO:0000259" key="3">
    <source>
        <dbReference type="Pfam" id="PF01557"/>
    </source>
</evidence>
<keyword evidence="4" id="KW-0378">Hydrolase</keyword>
<evidence type="ECO:0000256" key="1">
    <source>
        <dbReference type="ARBA" id="ARBA00010211"/>
    </source>
</evidence>